<reference evidence="4 5" key="1">
    <citation type="submission" date="2019-06" db="EMBL/GenBank/DDBJ databases">
        <title>Enrichment of Autotrophic Halophilic Microorganisms from Red Sea Brine Pool Using Microbial Electrosynthesis System.</title>
        <authorList>
            <person name="Alqahtani M.F."/>
            <person name="Bajracharya S."/>
            <person name="Katuri K.P."/>
            <person name="Ali M."/>
            <person name="Saikaly P.E."/>
        </authorList>
    </citation>
    <scope>NUCLEOTIDE SEQUENCE [LARGE SCALE GENOMIC DNA]</scope>
    <source>
        <strain evidence="4">MES6</strain>
    </source>
</reference>
<evidence type="ECO:0000259" key="3">
    <source>
        <dbReference type="Pfam" id="PF05193"/>
    </source>
</evidence>
<feature type="domain" description="Peptidase M16 C-terminal" evidence="3">
    <location>
        <begin position="193"/>
        <end position="368"/>
    </location>
</feature>
<evidence type="ECO:0000256" key="1">
    <source>
        <dbReference type="SAM" id="SignalP"/>
    </source>
</evidence>
<dbReference type="SUPFAM" id="SSF63411">
    <property type="entry name" value="LuxS/MPP-like metallohydrolase"/>
    <property type="match status" value="2"/>
</dbReference>
<keyword evidence="1" id="KW-0732">Signal</keyword>
<feature type="domain" description="Peptidase M16 N-terminal" evidence="2">
    <location>
        <begin position="45"/>
        <end position="187"/>
    </location>
</feature>
<accession>A0A7C9LBE5</accession>
<protein>
    <submittedName>
        <fullName evidence="4">Insulinase family protein</fullName>
    </submittedName>
</protein>
<feature type="chain" id="PRO_5028846655" evidence="1">
    <location>
        <begin position="27"/>
        <end position="443"/>
    </location>
</feature>
<dbReference type="EMBL" id="VENJ01000013">
    <property type="protein sequence ID" value="MTJ05077.1"/>
    <property type="molecule type" value="Genomic_DNA"/>
</dbReference>
<evidence type="ECO:0000313" key="5">
    <source>
        <dbReference type="Proteomes" id="UP000483078"/>
    </source>
</evidence>
<dbReference type="RefSeq" id="WP_273249874.1">
    <property type="nucleotide sequence ID" value="NZ_VENJ01000013.1"/>
</dbReference>
<dbReference type="InterPro" id="IPR050361">
    <property type="entry name" value="MPP/UQCRC_Complex"/>
</dbReference>
<dbReference type="AlphaFoldDB" id="A0A7C9LBE5"/>
<dbReference type="InterPro" id="IPR011765">
    <property type="entry name" value="Pept_M16_N"/>
</dbReference>
<sequence>MIRQTVGPLMAALLAALLLAAPGARAAVDIQKVETPGGLTAWLVENHDIPFTALELRFRGGAALDSPDTAGATNLMSALLEEGSGDMDARAFARARDSLAASFDYDTTSDAVRISARFLSENRDEAIELLRQSLINPRFDQSAIERVRAQVMSKLRADANDPRRMAYKAFDDAVFGDHPYAIPTSGTLDTAPDLTRQDIMDAHAGALARDRVYIGAVGDITADQLAALLDKLLGEMPDKGAPLPPKAKPDFDGDTQVIKYDTPQSVAVFGQDGVTLDDPDFFAAYILNHILGGGSFESRLMQELREKRGLTYGISTYLADRDQATLWMGSVASSNQTMAQAASMIRKEWAKIANDGVTQQELEDAKTYLTGAYPLRFDGNAPIANIIVGMQMQGLPIDYVQTRNDRMRAVTLEDVNRVARERLAPDALSFIIVGQPDGIAASN</sequence>
<dbReference type="Proteomes" id="UP000483078">
    <property type="component" value="Unassembled WGS sequence"/>
</dbReference>
<name>A0A7C9LBE5_9RHOB</name>
<dbReference type="Pfam" id="PF00675">
    <property type="entry name" value="Peptidase_M16"/>
    <property type="match status" value="1"/>
</dbReference>
<evidence type="ECO:0000313" key="4">
    <source>
        <dbReference type="EMBL" id="MTJ05077.1"/>
    </source>
</evidence>
<gene>
    <name evidence="4" type="ORF">FH759_10355</name>
</gene>
<dbReference type="GO" id="GO:0046872">
    <property type="term" value="F:metal ion binding"/>
    <property type="evidence" value="ECO:0007669"/>
    <property type="project" value="InterPro"/>
</dbReference>
<dbReference type="PANTHER" id="PTHR11851">
    <property type="entry name" value="METALLOPROTEASE"/>
    <property type="match status" value="1"/>
</dbReference>
<proteinExistence type="predicted"/>
<dbReference type="PANTHER" id="PTHR11851:SF224">
    <property type="entry name" value="PROCESSING PROTEASE"/>
    <property type="match status" value="1"/>
</dbReference>
<dbReference type="InterPro" id="IPR011249">
    <property type="entry name" value="Metalloenz_LuxS/M16"/>
</dbReference>
<evidence type="ECO:0000259" key="2">
    <source>
        <dbReference type="Pfam" id="PF00675"/>
    </source>
</evidence>
<dbReference type="InterPro" id="IPR007863">
    <property type="entry name" value="Peptidase_M16_C"/>
</dbReference>
<comment type="caution">
    <text evidence="4">The sequence shown here is derived from an EMBL/GenBank/DDBJ whole genome shotgun (WGS) entry which is preliminary data.</text>
</comment>
<dbReference type="Gene3D" id="3.30.830.10">
    <property type="entry name" value="Metalloenzyme, LuxS/M16 peptidase-like"/>
    <property type="match status" value="2"/>
</dbReference>
<organism evidence="4 5">
    <name type="scientific">Sediminimonas qiaohouensis</name>
    <dbReference type="NCBI Taxonomy" id="552061"/>
    <lineage>
        <taxon>Bacteria</taxon>
        <taxon>Pseudomonadati</taxon>
        <taxon>Pseudomonadota</taxon>
        <taxon>Alphaproteobacteria</taxon>
        <taxon>Rhodobacterales</taxon>
        <taxon>Roseobacteraceae</taxon>
        <taxon>Sediminimonas</taxon>
    </lineage>
</organism>
<dbReference type="Pfam" id="PF05193">
    <property type="entry name" value="Peptidase_M16_C"/>
    <property type="match status" value="1"/>
</dbReference>
<feature type="signal peptide" evidence="1">
    <location>
        <begin position="1"/>
        <end position="26"/>
    </location>
</feature>